<keyword evidence="3" id="KW-0436">Ligase</keyword>
<organism evidence="6 7">
    <name type="scientific">Leptonychotes weddellii</name>
    <name type="common">Weddell seal</name>
    <name type="synonym">Otaria weddellii</name>
    <dbReference type="NCBI Taxonomy" id="9713"/>
    <lineage>
        <taxon>Eukaryota</taxon>
        <taxon>Metazoa</taxon>
        <taxon>Chordata</taxon>
        <taxon>Craniata</taxon>
        <taxon>Vertebrata</taxon>
        <taxon>Euteleostomi</taxon>
        <taxon>Mammalia</taxon>
        <taxon>Eutheria</taxon>
        <taxon>Laurasiatheria</taxon>
        <taxon>Carnivora</taxon>
        <taxon>Caniformia</taxon>
        <taxon>Pinnipedia</taxon>
        <taxon>Phocidae</taxon>
        <taxon>Monachinae</taxon>
        <taxon>Lobodontini</taxon>
        <taxon>Leptonychotes</taxon>
    </lineage>
</organism>
<accession>A0A7F8PYN1</accession>
<dbReference type="Gene3D" id="3.40.50.720">
    <property type="entry name" value="NAD(P)-binding Rossmann-like Domain"/>
    <property type="match status" value="1"/>
</dbReference>
<dbReference type="InterPro" id="IPR036291">
    <property type="entry name" value="NAD(P)-bd_dom_sf"/>
</dbReference>
<dbReference type="RefSeq" id="XP_030874165.1">
    <property type="nucleotide sequence ID" value="XM_031018305.1"/>
</dbReference>
<dbReference type="FunFam" id="3.40.50.720:FF:000002">
    <property type="entry name" value="Succinate--CoA ligase [ADP-forming] subunit alpha"/>
    <property type="match status" value="1"/>
</dbReference>
<gene>
    <name evidence="7" type="primary">LOC102749015</name>
</gene>
<dbReference type="PANTHER" id="PTHR11117">
    <property type="entry name" value="SUCCINYL-COA LIGASE SUBUNIT ALPHA"/>
    <property type="match status" value="1"/>
</dbReference>
<evidence type="ECO:0000256" key="2">
    <source>
        <dbReference type="ARBA" id="ARBA00022532"/>
    </source>
</evidence>
<dbReference type="GeneID" id="102749015"/>
<dbReference type="GO" id="GO:0004775">
    <property type="term" value="F:succinate-CoA ligase (ADP-forming) activity"/>
    <property type="evidence" value="ECO:0007669"/>
    <property type="project" value="TreeGrafter"/>
</dbReference>
<dbReference type="InterPro" id="IPR016102">
    <property type="entry name" value="Succinyl-CoA_synth-like"/>
</dbReference>
<evidence type="ECO:0000259" key="5">
    <source>
        <dbReference type="SMART" id="SM00881"/>
    </source>
</evidence>
<protein>
    <submittedName>
        <fullName evidence="7">Succinate--CoA ligase [ADP/GDP-forming] subunit alpha, mitochondrial-like</fullName>
    </submittedName>
</protein>
<dbReference type="PANTHER" id="PTHR11117:SF2">
    <property type="entry name" value="SUCCINATE--COA LIGASE [ADP_GDP-FORMING] SUBUNIT ALPHA, MITOCHONDRIAL"/>
    <property type="match status" value="1"/>
</dbReference>
<dbReference type="KEGG" id="lww:102749015"/>
<keyword evidence="2" id="KW-0816">Tricarboxylic acid cycle</keyword>
<keyword evidence="6" id="KW-1185">Reference proteome</keyword>
<reference evidence="7" key="1">
    <citation type="submission" date="2025-08" db="UniProtKB">
        <authorList>
            <consortium name="RefSeq"/>
        </authorList>
    </citation>
    <scope>IDENTIFICATION</scope>
    <source>
        <tissue evidence="7">Liver</tissue>
    </source>
</reference>
<comment type="pathway">
    <text evidence="1">Carbohydrate metabolism; tricarboxylic acid cycle; succinate from succinyl-CoA (ligase route): step 1/1.</text>
</comment>
<dbReference type="AlphaFoldDB" id="A0A7F8PYN1"/>
<sequence length="213" mass="23038">GTFHSQQALDYGTQLVGGTTPGKGGQTHLGLPVFNTVKEAREETGATASVIYVPPPFAAAAINEAVEAEVPLVVCITEGIPQQDMVRVKHKLLRQGKTRLIGPNCPGIINPGECKIGIMPGHIHKKGRIGIVSRSGTLTYEAVHQTTQVGLGQSLCVGEGFLIESFYYNAVSSLNEYSNNYCFGYLQEVLIIILLKKDVMILISLSVKHHHIF</sequence>
<feature type="non-terminal residue" evidence="7">
    <location>
        <position position="1"/>
    </location>
</feature>
<dbReference type="Pfam" id="PF02629">
    <property type="entry name" value="CoA_binding"/>
    <property type="match status" value="1"/>
</dbReference>
<dbReference type="GO" id="GO:0000166">
    <property type="term" value="F:nucleotide binding"/>
    <property type="evidence" value="ECO:0007669"/>
    <property type="project" value="UniProtKB-KW"/>
</dbReference>
<dbReference type="SMART" id="SM00881">
    <property type="entry name" value="CoA_binding"/>
    <property type="match status" value="1"/>
</dbReference>
<evidence type="ECO:0000313" key="7">
    <source>
        <dbReference type="RefSeq" id="XP_030874165.1"/>
    </source>
</evidence>
<name>A0A7F8PYN1_LEPWE</name>
<evidence type="ECO:0000313" key="6">
    <source>
        <dbReference type="Proteomes" id="UP000245341"/>
    </source>
</evidence>
<dbReference type="GO" id="GO:0004776">
    <property type="term" value="F:succinate-CoA ligase (GDP-forming) activity"/>
    <property type="evidence" value="ECO:0007669"/>
    <property type="project" value="TreeGrafter"/>
</dbReference>
<dbReference type="InterPro" id="IPR003781">
    <property type="entry name" value="CoA-bd"/>
</dbReference>
<evidence type="ECO:0000256" key="1">
    <source>
        <dbReference type="ARBA" id="ARBA00005064"/>
    </source>
</evidence>
<dbReference type="Proteomes" id="UP000245341">
    <property type="component" value="Unplaced"/>
</dbReference>
<keyword evidence="4" id="KW-0547">Nucleotide-binding</keyword>
<dbReference type="SUPFAM" id="SSF51735">
    <property type="entry name" value="NAD(P)-binding Rossmann-fold domains"/>
    <property type="match status" value="1"/>
</dbReference>
<dbReference type="SUPFAM" id="SSF52210">
    <property type="entry name" value="Succinyl-CoA synthetase domains"/>
    <property type="match status" value="1"/>
</dbReference>
<dbReference type="GO" id="GO:0005739">
    <property type="term" value="C:mitochondrion"/>
    <property type="evidence" value="ECO:0007669"/>
    <property type="project" value="TreeGrafter"/>
</dbReference>
<feature type="domain" description="CoA-binding" evidence="5">
    <location>
        <begin position="1"/>
        <end position="80"/>
    </location>
</feature>
<evidence type="ECO:0000256" key="4">
    <source>
        <dbReference type="ARBA" id="ARBA00022741"/>
    </source>
</evidence>
<evidence type="ECO:0000256" key="3">
    <source>
        <dbReference type="ARBA" id="ARBA00022598"/>
    </source>
</evidence>
<proteinExistence type="predicted"/>
<dbReference type="GO" id="GO:0006099">
    <property type="term" value="P:tricarboxylic acid cycle"/>
    <property type="evidence" value="ECO:0007669"/>
    <property type="project" value="UniProtKB-KW"/>
</dbReference>
<dbReference type="OrthoDB" id="1664372at2759"/>
<dbReference type="GO" id="GO:0009361">
    <property type="term" value="C:succinate-CoA ligase complex (ADP-forming)"/>
    <property type="evidence" value="ECO:0007669"/>
    <property type="project" value="TreeGrafter"/>
</dbReference>
<dbReference type="Gene3D" id="3.40.50.261">
    <property type="entry name" value="Succinyl-CoA synthetase domains"/>
    <property type="match status" value="1"/>
</dbReference>